<reference evidence="2" key="3">
    <citation type="submission" date="2025-09" db="UniProtKB">
        <authorList>
            <consortium name="Ensembl"/>
        </authorList>
    </citation>
    <scope>IDENTIFICATION</scope>
</reference>
<dbReference type="PANTHER" id="PTHR15974:SF0">
    <property type="entry name" value="CYTOKINE-LIKE PROTEIN 1"/>
    <property type="match status" value="1"/>
</dbReference>
<evidence type="ECO:0000256" key="1">
    <source>
        <dbReference type="SAM" id="SignalP"/>
    </source>
</evidence>
<dbReference type="InterPro" id="IPR029253">
    <property type="entry name" value="CYTL1"/>
</dbReference>
<organism evidence="2 3">
    <name type="scientific">Pan troglodytes</name>
    <name type="common">Chimpanzee</name>
    <dbReference type="NCBI Taxonomy" id="9598"/>
    <lineage>
        <taxon>Eukaryota</taxon>
        <taxon>Metazoa</taxon>
        <taxon>Chordata</taxon>
        <taxon>Craniata</taxon>
        <taxon>Vertebrata</taxon>
        <taxon>Euteleostomi</taxon>
        <taxon>Mammalia</taxon>
        <taxon>Eutheria</taxon>
        <taxon>Euarchontoglires</taxon>
        <taxon>Primates</taxon>
        <taxon>Haplorrhini</taxon>
        <taxon>Catarrhini</taxon>
        <taxon>Hominidae</taxon>
        <taxon>Pan</taxon>
    </lineage>
</organism>
<reference evidence="2 3" key="1">
    <citation type="journal article" date="2005" name="Nature">
        <title>Initial sequence of the chimpanzee genome and comparison with the human genome.</title>
        <authorList>
            <consortium name="Chimpanzee sequencing and analysis consortium"/>
        </authorList>
    </citation>
    <scope>NUCLEOTIDE SEQUENCE [LARGE SCALE GENOMIC DNA]</scope>
</reference>
<dbReference type="Ensembl" id="ENSPTRT00000082332.1">
    <property type="protein sequence ID" value="ENSPTRP00000067120.1"/>
    <property type="gene ID" value="ENSPTRG00000015872.6"/>
</dbReference>
<keyword evidence="1" id="KW-0732">Signal</keyword>
<dbReference type="PANTHER" id="PTHR15974">
    <property type="entry name" value="CYTOKINE-LIKE PROTEIN 1"/>
    <property type="match status" value="1"/>
</dbReference>
<keyword evidence="3" id="KW-1185">Reference proteome</keyword>
<sequence length="131" mass="14757">MRMPGPLPVLLLLLAGAPAARPTPPTCYSRMRALSQEITRDFQLLQVSEPSVSPPPAQDRGNYCVLDKLRDFVASPPCWKVAQVDSLKDKARKLYTIMNSFCRRDLVFLLDDCNALEYPIPVTTVLPDRQR</sequence>
<dbReference type="Pfam" id="PF15153">
    <property type="entry name" value="CYTL1"/>
    <property type="match status" value="1"/>
</dbReference>
<protein>
    <submittedName>
        <fullName evidence="2">Cytokine like 1</fullName>
    </submittedName>
</protein>
<dbReference type="Proteomes" id="UP000002277">
    <property type="component" value="Chromosome 4"/>
</dbReference>
<evidence type="ECO:0000313" key="2">
    <source>
        <dbReference type="Ensembl" id="ENSPTRP00000067120.1"/>
    </source>
</evidence>
<accession>A0A2I3RS31</accession>
<dbReference type="Bgee" id="ENSPTRG00000015872">
    <property type="expression patterns" value="Expressed in fibroblast and 7 other cell types or tissues"/>
</dbReference>
<evidence type="ECO:0000313" key="4">
    <source>
        <dbReference type="VGNC" id="VGNC:585"/>
    </source>
</evidence>
<proteinExistence type="predicted"/>
<dbReference type="AlphaFoldDB" id="A0A2I3RS31"/>
<evidence type="ECO:0000313" key="3">
    <source>
        <dbReference type="Proteomes" id="UP000002277"/>
    </source>
</evidence>
<reference evidence="2" key="2">
    <citation type="submission" date="2025-08" db="UniProtKB">
        <authorList>
            <consortium name="Ensembl"/>
        </authorList>
    </citation>
    <scope>IDENTIFICATION</scope>
</reference>
<feature type="signal peptide" evidence="1">
    <location>
        <begin position="1"/>
        <end position="22"/>
    </location>
</feature>
<gene>
    <name evidence="2 4" type="primary">CYTL1</name>
</gene>
<name>A0A2I3RS31_PANTR</name>
<dbReference type="GeneTree" id="ENSGT00390000016221"/>
<feature type="chain" id="PRO_5014147814" evidence="1">
    <location>
        <begin position="23"/>
        <end position="131"/>
    </location>
</feature>
<dbReference type="EMBL" id="AACZ04043756">
    <property type="status" value="NOT_ANNOTATED_CDS"/>
    <property type="molecule type" value="Genomic_DNA"/>
</dbReference>
<dbReference type="VGNC" id="VGNC:585">
    <property type="gene designation" value="CYTL1"/>
</dbReference>